<evidence type="ECO:0000256" key="8">
    <source>
        <dbReference type="SAM" id="Phobius"/>
    </source>
</evidence>
<feature type="transmembrane region" description="Helical" evidence="8">
    <location>
        <begin position="350"/>
        <end position="368"/>
    </location>
</feature>
<proteinExistence type="inferred from homology"/>
<dbReference type="SUPFAM" id="SSF81345">
    <property type="entry name" value="ABC transporter involved in vitamin B12 uptake, BtuC"/>
    <property type="match status" value="1"/>
</dbReference>
<feature type="transmembrane region" description="Helical" evidence="8">
    <location>
        <begin position="275"/>
        <end position="300"/>
    </location>
</feature>
<dbReference type="PANTHER" id="PTHR30472:SF1">
    <property type="entry name" value="FE(3+) DICITRATE TRANSPORT SYSTEM PERMEASE PROTEIN FECC-RELATED"/>
    <property type="match status" value="1"/>
</dbReference>
<sequence>MTYDASSVQVQVSLTHHPHHSPPSKTNGEAVLLRAPTPTRPTLTRRVIRPIGLVIALGALAVCALLSVTVGAKPIPAADVWAALTDYNGSYDHDVIRSLRVPRTVIGVFVGAALGLAGALMQALTRNPLAEPGILGINSGAAAAVVVAVFVLGASGSALVWPAFLGAALAAVAVYALGSRGRSSATPVRLALAGTALAAVLQGLIYGVIVLNDFVFDRIRFWQVGSLTGRDLDIFLQVAPFLVVGIIVTLALGPSLNAMALGDDLAATLGARIPLIRAGTAVGVILLCGAATAAAGPIWFVGLIIPHAARVITGPDQRWLLPYAAVLGAVLLTAADTVGRVILPGSELEVGIITALVGAPLFIALVRSRKMAQL</sequence>
<evidence type="ECO:0000256" key="5">
    <source>
        <dbReference type="ARBA" id="ARBA00022692"/>
    </source>
</evidence>
<keyword evidence="5 8" id="KW-0812">Transmembrane</keyword>
<evidence type="ECO:0000256" key="1">
    <source>
        <dbReference type="ARBA" id="ARBA00004651"/>
    </source>
</evidence>
<protein>
    <submittedName>
        <fullName evidence="9">Iron complex transport system permease protein</fullName>
    </submittedName>
</protein>
<dbReference type="Proteomes" id="UP000598217">
    <property type="component" value="Unassembled WGS sequence"/>
</dbReference>
<comment type="similarity">
    <text evidence="2">Belongs to the binding-protein-dependent transport system permease family. FecCD subfamily.</text>
</comment>
<gene>
    <name evidence="9" type="ORF">H4W79_002718</name>
</gene>
<accession>A0ABR9HHL2</accession>
<comment type="caution">
    <text evidence="9">The sequence shown here is derived from an EMBL/GenBank/DDBJ whole genome shotgun (WGS) entry which is preliminary data.</text>
</comment>
<dbReference type="InterPro" id="IPR000522">
    <property type="entry name" value="ABC_transptr_permease_BtuC"/>
</dbReference>
<evidence type="ECO:0000313" key="9">
    <source>
        <dbReference type="EMBL" id="MBE1458504.1"/>
    </source>
</evidence>
<evidence type="ECO:0000313" key="10">
    <source>
        <dbReference type="Proteomes" id="UP000598217"/>
    </source>
</evidence>
<feature type="transmembrane region" description="Helical" evidence="8">
    <location>
        <begin position="320"/>
        <end position="343"/>
    </location>
</feature>
<reference evidence="9 10" key="1">
    <citation type="submission" date="2020-10" db="EMBL/GenBank/DDBJ databases">
        <title>Sequencing the genomes of 1000 actinobacteria strains.</title>
        <authorList>
            <person name="Klenk H.-P."/>
        </authorList>
    </citation>
    <scope>NUCLEOTIDE SEQUENCE [LARGE SCALE GENOMIC DNA]</scope>
    <source>
        <strain evidence="9 10">DSM 45157</strain>
    </source>
</reference>
<dbReference type="CDD" id="cd06550">
    <property type="entry name" value="TM_ABC_iron-siderophores_like"/>
    <property type="match status" value="1"/>
</dbReference>
<dbReference type="InterPro" id="IPR037294">
    <property type="entry name" value="ABC_BtuC-like"/>
</dbReference>
<evidence type="ECO:0000256" key="2">
    <source>
        <dbReference type="ARBA" id="ARBA00007935"/>
    </source>
</evidence>
<feature type="transmembrane region" description="Helical" evidence="8">
    <location>
        <begin position="234"/>
        <end position="254"/>
    </location>
</feature>
<keyword evidence="10" id="KW-1185">Reference proteome</keyword>
<keyword evidence="4" id="KW-1003">Cell membrane</keyword>
<feature type="transmembrane region" description="Helical" evidence="8">
    <location>
        <begin position="159"/>
        <end position="178"/>
    </location>
</feature>
<evidence type="ECO:0000256" key="6">
    <source>
        <dbReference type="ARBA" id="ARBA00022989"/>
    </source>
</evidence>
<dbReference type="Gene3D" id="1.10.3470.10">
    <property type="entry name" value="ABC transporter involved in vitamin B12 uptake, BtuC"/>
    <property type="match status" value="1"/>
</dbReference>
<name>A0ABR9HHL2_9ACTN</name>
<feature type="transmembrane region" description="Helical" evidence="8">
    <location>
        <begin position="133"/>
        <end position="153"/>
    </location>
</feature>
<organism evidence="9 10">
    <name type="scientific">Nocardiopsis terrae</name>
    <dbReference type="NCBI Taxonomy" id="372655"/>
    <lineage>
        <taxon>Bacteria</taxon>
        <taxon>Bacillati</taxon>
        <taxon>Actinomycetota</taxon>
        <taxon>Actinomycetes</taxon>
        <taxon>Streptosporangiales</taxon>
        <taxon>Nocardiopsidaceae</taxon>
        <taxon>Nocardiopsis</taxon>
    </lineage>
</organism>
<feature type="transmembrane region" description="Helical" evidence="8">
    <location>
        <begin position="101"/>
        <end position="121"/>
    </location>
</feature>
<evidence type="ECO:0000256" key="3">
    <source>
        <dbReference type="ARBA" id="ARBA00022448"/>
    </source>
</evidence>
<keyword evidence="3" id="KW-0813">Transport</keyword>
<evidence type="ECO:0000256" key="7">
    <source>
        <dbReference type="ARBA" id="ARBA00023136"/>
    </source>
</evidence>
<keyword evidence="6 8" id="KW-1133">Transmembrane helix</keyword>
<comment type="subcellular location">
    <subcellularLocation>
        <location evidence="1">Cell membrane</location>
        <topology evidence="1">Multi-pass membrane protein</topology>
    </subcellularLocation>
</comment>
<feature type="transmembrane region" description="Helical" evidence="8">
    <location>
        <begin position="190"/>
        <end position="214"/>
    </location>
</feature>
<feature type="transmembrane region" description="Helical" evidence="8">
    <location>
        <begin position="50"/>
        <end position="72"/>
    </location>
</feature>
<dbReference type="Pfam" id="PF01032">
    <property type="entry name" value="FecCD"/>
    <property type="match status" value="1"/>
</dbReference>
<evidence type="ECO:0000256" key="4">
    <source>
        <dbReference type="ARBA" id="ARBA00022475"/>
    </source>
</evidence>
<keyword evidence="7 8" id="KW-0472">Membrane</keyword>
<dbReference type="PANTHER" id="PTHR30472">
    <property type="entry name" value="FERRIC ENTEROBACTIN TRANSPORT SYSTEM PERMEASE PROTEIN"/>
    <property type="match status" value="1"/>
</dbReference>
<dbReference type="EMBL" id="JADBDY010000001">
    <property type="protein sequence ID" value="MBE1458504.1"/>
    <property type="molecule type" value="Genomic_DNA"/>
</dbReference>